<dbReference type="AlphaFoldDB" id="A0A1E7JMR6"/>
<feature type="region of interest" description="Disordered" evidence="2">
    <location>
        <begin position="31"/>
        <end position="55"/>
    </location>
</feature>
<reference evidence="5 6" key="1">
    <citation type="journal article" date="2016" name="Front. Microbiol.">
        <title>Comparative Genomics Analysis of Streptomyces Species Reveals Their Adaptation to the Marine Environment and Their Diversity at the Genomic Level.</title>
        <authorList>
            <person name="Tian X."/>
            <person name="Zhang Z."/>
            <person name="Yang T."/>
            <person name="Chen M."/>
            <person name="Li J."/>
            <person name="Chen F."/>
            <person name="Yang J."/>
            <person name="Li W."/>
            <person name="Zhang B."/>
            <person name="Zhang Z."/>
            <person name="Wu J."/>
            <person name="Zhang C."/>
            <person name="Long L."/>
            <person name="Xiao J."/>
        </authorList>
    </citation>
    <scope>NUCLEOTIDE SEQUENCE [LARGE SCALE GENOMIC DNA]</scope>
    <source>
        <strain evidence="5 6">SCSIO 02100</strain>
    </source>
</reference>
<feature type="chain" id="PRO_5009195777" description="Capsule synthesis protein CapA domain-containing protein" evidence="3">
    <location>
        <begin position="31"/>
        <end position="397"/>
    </location>
</feature>
<dbReference type="InterPro" id="IPR029052">
    <property type="entry name" value="Metallo-depent_PP-like"/>
</dbReference>
<sequence length="397" mass="42701">MSPTYRYLRSGALLAAAALLGTVAGCGAGAAETADTPGSRKGEASAAPETGQGTERGAFTLLATGDILAHDSIIRQAKADSAGSGYDFRPMLAGAKSLASEADLAICHMETVYGPDGGPFSGYPMFRTPPQVAEAIKDTGYDSCSTASNHTLDAGRAGVGRTLEAMDEAGLEHVGSARSRAERQKPARLRAGGARVAQLAYTYATNGIPVPEDSPWLVNKIDPERIIKDARAAREAGADVVVVSMHWGNEWQEKPNEQQLRLAEELTRSRSDGRRDIDLILGTHNHVPQAYEKVNGTWVVYGLGDQVAGVMNDPRGQMGSAARFRFEPPRERGESWRVRKAEFVPFLMETEPDHRVVNLQSAESRKSDDPAREKARERIRDAVQSRGAASQGLTMGR</sequence>
<dbReference type="Gene3D" id="3.60.21.10">
    <property type="match status" value="1"/>
</dbReference>
<protein>
    <recommendedName>
        <fullName evidence="4">Capsule synthesis protein CapA domain-containing protein</fullName>
    </recommendedName>
</protein>
<dbReference type="PANTHER" id="PTHR33393:SF13">
    <property type="entry name" value="PGA BIOSYNTHESIS PROTEIN CAPA"/>
    <property type="match status" value="1"/>
</dbReference>
<proteinExistence type="inferred from homology"/>
<organism evidence="5 6">
    <name type="scientific">Streptomyces oceani</name>
    <dbReference type="NCBI Taxonomy" id="1075402"/>
    <lineage>
        <taxon>Bacteria</taxon>
        <taxon>Bacillati</taxon>
        <taxon>Actinomycetota</taxon>
        <taxon>Actinomycetes</taxon>
        <taxon>Kitasatosporales</taxon>
        <taxon>Streptomycetaceae</taxon>
        <taxon>Streptomyces</taxon>
    </lineage>
</organism>
<evidence type="ECO:0000256" key="1">
    <source>
        <dbReference type="ARBA" id="ARBA00005662"/>
    </source>
</evidence>
<dbReference type="EMBL" id="LJGU01000161">
    <property type="protein sequence ID" value="OEU89534.1"/>
    <property type="molecule type" value="Genomic_DNA"/>
</dbReference>
<evidence type="ECO:0000313" key="5">
    <source>
        <dbReference type="EMBL" id="OEU89534.1"/>
    </source>
</evidence>
<evidence type="ECO:0000256" key="3">
    <source>
        <dbReference type="SAM" id="SignalP"/>
    </source>
</evidence>
<name>A0A1E7JMR6_9ACTN</name>
<evidence type="ECO:0000313" key="6">
    <source>
        <dbReference type="Proteomes" id="UP000176101"/>
    </source>
</evidence>
<comment type="similarity">
    <text evidence="1">Belongs to the CapA family.</text>
</comment>
<feature type="signal peptide" evidence="3">
    <location>
        <begin position="1"/>
        <end position="30"/>
    </location>
</feature>
<dbReference type="SMART" id="SM00854">
    <property type="entry name" value="PGA_cap"/>
    <property type="match status" value="1"/>
</dbReference>
<feature type="compositionally biased region" description="Polar residues" evidence="2">
    <location>
        <begin position="387"/>
        <end position="397"/>
    </location>
</feature>
<dbReference type="InterPro" id="IPR019079">
    <property type="entry name" value="Capsule_synth_CapA"/>
</dbReference>
<keyword evidence="3" id="KW-0732">Signal</keyword>
<feature type="domain" description="Capsule synthesis protein CapA" evidence="4">
    <location>
        <begin position="60"/>
        <end position="310"/>
    </location>
</feature>
<dbReference type="PATRIC" id="fig|1075402.3.peg.203"/>
<dbReference type="InterPro" id="IPR052169">
    <property type="entry name" value="CW_Biosynth-Accessory"/>
</dbReference>
<dbReference type="CDD" id="cd07381">
    <property type="entry name" value="MPP_CapA"/>
    <property type="match status" value="1"/>
</dbReference>
<feature type="compositionally biased region" description="Basic and acidic residues" evidence="2">
    <location>
        <begin position="363"/>
        <end position="383"/>
    </location>
</feature>
<accession>A0A1E7JMR6</accession>
<feature type="region of interest" description="Disordered" evidence="2">
    <location>
        <begin position="357"/>
        <end position="397"/>
    </location>
</feature>
<gene>
    <name evidence="5" type="ORF">AN216_25585</name>
</gene>
<evidence type="ECO:0000256" key="2">
    <source>
        <dbReference type="SAM" id="MobiDB-lite"/>
    </source>
</evidence>
<dbReference type="Proteomes" id="UP000176101">
    <property type="component" value="Unassembled WGS sequence"/>
</dbReference>
<dbReference type="RefSeq" id="WP_070199082.1">
    <property type="nucleotide sequence ID" value="NZ_LJGU01000161.1"/>
</dbReference>
<dbReference type="STRING" id="1075402.AN216_25585"/>
<keyword evidence="6" id="KW-1185">Reference proteome</keyword>
<comment type="caution">
    <text evidence="5">The sequence shown here is derived from an EMBL/GenBank/DDBJ whole genome shotgun (WGS) entry which is preliminary data.</text>
</comment>
<dbReference type="Pfam" id="PF09587">
    <property type="entry name" value="PGA_cap"/>
    <property type="match status" value="1"/>
</dbReference>
<dbReference type="PANTHER" id="PTHR33393">
    <property type="entry name" value="POLYGLUTAMINE SYNTHESIS ACCESSORY PROTEIN RV0574C-RELATED"/>
    <property type="match status" value="1"/>
</dbReference>
<dbReference type="PROSITE" id="PS51257">
    <property type="entry name" value="PROKAR_LIPOPROTEIN"/>
    <property type="match status" value="1"/>
</dbReference>
<dbReference type="SUPFAM" id="SSF56300">
    <property type="entry name" value="Metallo-dependent phosphatases"/>
    <property type="match status" value="1"/>
</dbReference>
<evidence type="ECO:0000259" key="4">
    <source>
        <dbReference type="SMART" id="SM00854"/>
    </source>
</evidence>